<dbReference type="Gene3D" id="2.60.120.260">
    <property type="entry name" value="Galactose-binding domain-like"/>
    <property type="match status" value="1"/>
</dbReference>
<evidence type="ECO:0000313" key="13">
    <source>
        <dbReference type="EMBL" id="KAJ4460319.1"/>
    </source>
</evidence>
<dbReference type="Pfam" id="PF17786">
    <property type="entry name" value="Mannosidase_ig"/>
    <property type="match status" value="1"/>
</dbReference>
<dbReference type="SUPFAM" id="SSF49785">
    <property type="entry name" value="Galactose-binding domain-like"/>
    <property type="match status" value="1"/>
</dbReference>
<dbReference type="InterPro" id="IPR036156">
    <property type="entry name" value="Beta-gal/glucu_dom_sf"/>
</dbReference>
<dbReference type="SUPFAM" id="SSF49303">
    <property type="entry name" value="beta-Galactosidase/glucuronidase domain"/>
    <property type="match status" value="1"/>
</dbReference>
<dbReference type="InterPro" id="IPR054593">
    <property type="entry name" value="Beta-mannosidase-like_N2"/>
</dbReference>
<evidence type="ECO:0000256" key="7">
    <source>
        <dbReference type="ARBA" id="ARBA00041069"/>
    </source>
</evidence>
<dbReference type="EC" id="3.2.1.25" evidence="3"/>
<evidence type="ECO:0000259" key="10">
    <source>
        <dbReference type="Pfam" id="PF00703"/>
    </source>
</evidence>
<comment type="caution">
    <text evidence="13">The sequence shown here is derived from an EMBL/GenBank/DDBJ whole genome shotgun (WGS) entry which is preliminary data.</text>
</comment>
<dbReference type="InterPro" id="IPR041447">
    <property type="entry name" value="Mannosidase_ig"/>
</dbReference>
<comment type="pathway">
    <text evidence="2">Glycan metabolism; N-glycan degradation.</text>
</comment>
<proteinExistence type="inferred from homology"/>
<reference evidence="13" key="1">
    <citation type="journal article" date="2022" name="bioRxiv">
        <title>Genomics of Preaxostyla Flagellates Illuminates Evolutionary Transitions and the Path Towards Mitochondrial Loss.</title>
        <authorList>
            <person name="Novak L.V.F."/>
            <person name="Treitli S.C."/>
            <person name="Pyrih J."/>
            <person name="Halakuc P."/>
            <person name="Pipaliya S.V."/>
            <person name="Vacek V."/>
            <person name="Brzon O."/>
            <person name="Soukal P."/>
            <person name="Eme L."/>
            <person name="Dacks J.B."/>
            <person name="Karnkowska A."/>
            <person name="Elias M."/>
            <person name="Hampl V."/>
        </authorList>
    </citation>
    <scope>NUCLEOTIDE SEQUENCE</scope>
    <source>
        <strain evidence="13">RCP-MX</strain>
    </source>
</reference>
<dbReference type="PANTHER" id="PTHR43730:SF1">
    <property type="entry name" value="BETA-MANNOSIDASE"/>
    <property type="match status" value="1"/>
</dbReference>
<protein>
    <recommendedName>
        <fullName evidence="7">Beta-mannosidase B</fullName>
        <ecNumber evidence="3">3.2.1.25</ecNumber>
    </recommendedName>
    <alternativeName>
        <fullName evidence="8">Mannanase B</fullName>
    </alternativeName>
</protein>
<evidence type="ECO:0000259" key="12">
    <source>
        <dbReference type="Pfam" id="PF22666"/>
    </source>
</evidence>
<evidence type="ECO:0000256" key="6">
    <source>
        <dbReference type="ARBA" id="ARBA00038429"/>
    </source>
</evidence>
<evidence type="ECO:0000259" key="11">
    <source>
        <dbReference type="Pfam" id="PF17786"/>
    </source>
</evidence>
<dbReference type="InterPro" id="IPR006102">
    <property type="entry name" value="Ig-like_GH2"/>
</dbReference>
<dbReference type="InterPro" id="IPR013783">
    <property type="entry name" value="Ig-like_fold"/>
</dbReference>
<dbReference type="Pfam" id="PF22666">
    <property type="entry name" value="Glyco_hydro_2_N2"/>
    <property type="match status" value="1"/>
</dbReference>
<organism evidence="13 14">
    <name type="scientific">Paratrimastix pyriformis</name>
    <dbReference type="NCBI Taxonomy" id="342808"/>
    <lineage>
        <taxon>Eukaryota</taxon>
        <taxon>Metamonada</taxon>
        <taxon>Preaxostyla</taxon>
        <taxon>Paratrimastigidae</taxon>
        <taxon>Paratrimastix</taxon>
    </lineage>
</organism>
<keyword evidence="14" id="KW-1185">Reference proteome</keyword>
<gene>
    <name evidence="13" type="ORF">PAPYR_3327</name>
</gene>
<feature type="signal peptide" evidence="9">
    <location>
        <begin position="1"/>
        <end position="20"/>
    </location>
</feature>
<keyword evidence="4" id="KW-0378">Hydrolase</keyword>
<comment type="similarity">
    <text evidence="6">Belongs to the glycosyl hydrolase 2 family. Beta-mannosidase B subfamily.</text>
</comment>
<feature type="chain" id="PRO_5046183009" description="Beta-mannosidase B" evidence="9">
    <location>
        <begin position="21"/>
        <end position="863"/>
    </location>
</feature>
<dbReference type="PANTHER" id="PTHR43730">
    <property type="entry name" value="BETA-MANNOSIDASE"/>
    <property type="match status" value="1"/>
</dbReference>
<evidence type="ECO:0000256" key="5">
    <source>
        <dbReference type="ARBA" id="ARBA00023295"/>
    </source>
</evidence>
<evidence type="ECO:0000256" key="4">
    <source>
        <dbReference type="ARBA" id="ARBA00022801"/>
    </source>
</evidence>
<feature type="domain" description="Glycoside hydrolase family 2 immunoglobulin-like beta-sandwich" evidence="10">
    <location>
        <begin position="242"/>
        <end position="332"/>
    </location>
</feature>
<dbReference type="Gene3D" id="3.20.20.80">
    <property type="entry name" value="Glycosidases"/>
    <property type="match status" value="1"/>
</dbReference>
<evidence type="ECO:0000256" key="9">
    <source>
        <dbReference type="SAM" id="SignalP"/>
    </source>
</evidence>
<dbReference type="InterPro" id="IPR008979">
    <property type="entry name" value="Galactose-bd-like_sf"/>
</dbReference>
<name>A0ABQ8UMB1_9EUKA</name>
<feature type="domain" description="Mannosidase Ig/CBM-like" evidence="11">
    <location>
        <begin position="776"/>
        <end position="844"/>
    </location>
</feature>
<keyword evidence="5" id="KW-0326">Glycosidase</keyword>
<dbReference type="Pfam" id="PF00703">
    <property type="entry name" value="Glyco_hydro_2"/>
    <property type="match status" value="1"/>
</dbReference>
<feature type="domain" description="Beta-mannosidase-like galactose-binding" evidence="12">
    <location>
        <begin position="31"/>
        <end position="204"/>
    </location>
</feature>
<comment type="catalytic activity">
    <reaction evidence="1">
        <text>Hydrolysis of terminal, non-reducing beta-D-mannose residues in beta-D-mannosides.</text>
        <dbReference type="EC" id="3.2.1.25"/>
    </reaction>
</comment>
<dbReference type="EMBL" id="JAPMOS010000013">
    <property type="protein sequence ID" value="KAJ4460319.1"/>
    <property type="molecule type" value="Genomic_DNA"/>
</dbReference>
<sequence length="863" mass="95134">MWARNKMLGILLLLCTVSNALQIVDLNGSNWKVNNANGTVSAPATVPGAVHTDLFAAKVIGNPFYRFGDTDYRWIALDDWTFSRSFSVDSSFVSLPRQELVCEGLDTIATVYINGAAISKADNMFRRYIIDVTGKLRAGTNTITVVFRSAVTVGKEKCAAYPYKVPSTDGAVQHGELNRHFLRKEQCSFSWDWGPGFIPQGIWRPIKLVGYPEVYITDVVPLITPASRVPLAKDSPYQVPNSWNVKVTVHMRVAGAGVSGTLTAGVQGLTGQTALSPTSGPGPVTLTTGFSVSGVEPWWPNGMGSQQMYDLVVNFKGSRGEAIQVTKRVGFRSIELITTPLPDGQAGAGNAMYIKVNGVPVFMRGSNWIPASPFPNSLSDEDLRRLLVSAQAANMNGLRVWGGGIYQPDIFYDLADQLGLLIWEDVMFACAMYPRDGDFLANVAEEVRYQVRRLASHPSLMMWSANNENEGALWWYPESTSNRDLYLADYVKLYVDVVRPAIMSEDNTRPFWPSSPSNGPLVDTDTLYGPPTAPALVQTVNSCLTLNAVKRTAIEAYLAVLSLPCPHRVHGMVAMMIPVLRWGNVQSPSYGDVHYYSYDGKCTDWTTFPKPRFASEYGWQSYPSYAVLAPDLDPAQGDLAYNSPLLEHRQHHPDGTAQIVKQMALHTCVPAAAGAALDRHGKNVAGSQRGLENFIYLSQAVQTMCIQAQTEHYRRGRDTKAYTMGAVYWQLNDIWAGQSWSSLDIGAHWKPLHYAAKRFFEPVHVSAYEDGILPSLHVHLANEDPTRAWVGDLNVELWSWNGSKMVSRVTQSNVVVPPNSGKEIYSQVVELILPRGVKRADVAVVLDAIPRLASFPARSTNTT</sequence>
<evidence type="ECO:0000256" key="8">
    <source>
        <dbReference type="ARBA" id="ARBA00041614"/>
    </source>
</evidence>
<evidence type="ECO:0000256" key="3">
    <source>
        <dbReference type="ARBA" id="ARBA00012754"/>
    </source>
</evidence>
<dbReference type="InterPro" id="IPR017853">
    <property type="entry name" value="GH"/>
</dbReference>
<evidence type="ECO:0000256" key="1">
    <source>
        <dbReference type="ARBA" id="ARBA00000829"/>
    </source>
</evidence>
<evidence type="ECO:0000313" key="14">
    <source>
        <dbReference type="Proteomes" id="UP001141327"/>
    </source>
</evidence>
<dbReference type="SUPFAM" id="SSF51445">
    <property type="entry name" value="(Trans)glycosidases"/>
    <property type="match status" value="1"/>
</dbReference>
<keyword evidence="9" id="KW-0732">Signal</keyword>
<evidence type="ECO:0000256" key="2">
    <source>
        <dbReference type="ARBA" id="ARBA00004740"/>
    </source>
</evidence>
<dbReference type="InterPro" id="IPR050887">
    <property type="entry name" value="Beta-mannosidase_GH2"/>
</dbReference>
<dbReference type="Gene3D" id="2.60.40.10">
    <property type="entry name" value="Immunoglobulins"/>
    <property type="match status" value="1"/>
</dbReference>
<dbReference type="Proteomes" id="UP001141327">
    <property type="component" value="Unassembled WGS sequence"/>
</dbReference>
<accession>A0ABQ8UMB1</accession>